<protein>
    <recommendedName>
        <fullName evidence="2">HTH cro/C1-type domain-containing protein</fullName>
    </recommendedName>
</protein>
<feature type="domain" description="HTH cro/C1-type" evidence="2">
    <location>
        <begin position="1"/>
        <end position="46"/>
    </location>
</feature>
<dbReference type="KEGG" id="maur:BOH66_01140"/>
<dbReference type="InterPro" id="IPR010982">
    <property type="entry name" value="Lambda_DNA-bd_dom_sf"/>
</dbReference>
<dbReference type="PANTHER" id="PTHR43236:SF1">
    <property type="entry name" value="BLL7220 PROTEIN"/>
    <property type="match status" value="1"/>
</dbReference>
<dbReference type="InterPro" id="IPR052345">
    <property type="entry name" value="Rad_response_metalloprotease"/>
</dbReference>
<evidence type="ECO:0000313" key="3">
    <source>
        <dbReference type="EMBL" id="APZ33056.1"/>
    </source>
</evidence>
<dbReference type="SUPFAM" id="SSF47413">
    <property type="entry name" value="lambda repressor-like DNA-binding domains"/>
    <property type="match status" value="1"/>
</dbReference>
<evidence type="ECO:0000256" key="1">
    <source>
        <dbReference type="ARBA" id="ARBA00007227"/>
    </source>
</evidence>
<dbReference type="GO" id="GO:0003677">
    <property type="term" value="F:DNA binding"/>
    <property type="evidence" value="ECO:0007669"/>
    <property type="project" value="InterPro"/>
</dbReference>
<dbReference type="PANTHER" id="PTHR43236">
    <property type="entry name" value="ANTITOXIN HIGA1"/>
    <property type="match status" value="1"/>
</dbReference>
<dbReference type="Gene3D" id="1.10.260.40">
    <property type="entry name" value="lambda repressor-like DNA-binding domains"/>
    <property type="match status" value="1"/>
</dbReference>
<dbReference type="InterPro" id="IPR010359">
    <property type="entry name" value="IrrE_HExxH"/>
</dbReference>
<accession>A0A1P8U4M0</accession>
<dbReference type="InterPro" id="IPR001387">
    <property type="entry name" value="Cro/C1-type_HTH"/>
</dbReference>
<dbReference type="EMBL" id="CP018762">
    <property type="protein sequence ID" value="APZ33056.1"/>
    <property type="molecule type" value="Genomic_DNA"/>
</dbReference>
<dbReference type="Pfam" id="PF06114">
    <property type="entry name" value="Peptidase_M78"/>
    <property type="match status" value="1"/>
</dbReference>
<reference evidence="3 4" key="1">
    <citation type="submission" date="2016-12" db="EMBL/GenBank/DDBJ databases">
        <title>Complete genome sequence of Microbacterium aurum KACC 15219.</title>
        <authorList>
            <person name="Jung Y."/>
            <person name="Shin J.-H."/>
            <person name="Lee Y.-J."/>
            <person name="Yi H."/>
            <person name="Bahn Y.-S."/>
            <person name="Kim J.F."/>
            <person name="Lee D.-W."/>
        </authorList>
    </citation>
    <scope>NUCLEOTIDE SEQUENCE [LARGE SCALE GENOMIC DNA]</scope>
    <source>
        <strain evidence="3 4">KACC 15219</strain>
    </source>
</reference>
<dbReference type="CDD" id="cd00093">
    <property type="entry name" value="HTH_XRE"/>
    <property type="match status" value="1"/>
</dbReference>
<evidence type="ECO:0000313" key="4">
    <source>
        <dbReference type="Proteomes" id="UP000187185"/>
    </source>
</evidence>
<dbReference type="STRING" id="36805.BOH66_01140"/>
<dbReference type="PROSITE" id="PS50943">
    <property type="entry name" value="HTH_CROC1"/>
    <property type="match status" value="1"/>
</dbReference>
<keyword evidence="4" id="KW-1185">Reference proteome</keyword>
<dbReference type="Pfam" id="PF13560">
    <property type="entry name" value="HTH_31"/>
    <property type="match status" value="1"/>
</dbReference>
<dbReference type="AlphaFoldDB" id="A0A1P8U4M0"/>
<evidence type="ECO:0000259" key="2">
    <source>
        <dbReference type="PROSITE" id="PS50943"/>
    </source>
</evidence>
<name>A0A1P8U4M0_9MICO</name>
<gene>
    <name evidence="3" type="ORF">BOH66_01140</name>
</gene>
<proteinExistence type="inferred from homology"/>
<comment type="similarity">
    <text evidence="1">Belongs to the short-chain fatty acyl-CoA assimilation regulator (ScfR) family.</text>
</comment>
<dbReference type="Proteomes" id="UP000187185">
    <property type="component" value="Chromosome"/>
</dbReference>
<sequence>MTQTDVAAATGVSQAVVSGIEAGRVTPDQVWMDRVAAVLDADAAQLATPAPETRVLHRLPASAPRRAVAAAHAELAVAHAERRGDEAFVTTQTSGDPAELAQSVRRAWQLDAGPLLNVRRAAEMHGVTCLPRNINPLRADAVGSWPVGARGIVLISHEADVANLRIAVAHEIGHAVIGDGDEEGADAFAREFLLPAPDVYSDLGALTDSTLKVIAERWGVPGSFLVRRALYAGVITAHRHRVLLASARSHPRVRPAS</sequence>
<organism evidence="3 4">
    <name type="scientific">Microbacterium aurum</name>
    <dbReference type="NCBI Taxonomy" id="36805"/>
    <lineage>
        <taxon>Bacteria</taxon>
        <taxon>Bacillati</taxon>
        <taxon>Actinomycetota</taxon>
        <taxon>Actinomycetes</taxon>
        <taxon>Micrococcales</taxon>
        <taxon>Microbacteriaceae</taxon>
        <taxon>Microbacterium</taxon>
    </lineage>
</organism>